<dbReference type="GO" id="GO:0006355">
    <property type="term" value="P:regulation of DNA-templated transcription"/>
    <property type="evidence" value="ECO:0007669"/>
    <property type="project" value="TreeGrafter"/>
</dbReference>
<dbReference type="Gene3D" id="3.40.50.880">
    <property type="match status" value="1"/>
</dbReference>
<evidence type="ECO:0000313" key="2">
    <source>
        <dbReference type="EMBL" id="SMP44199.1"/>
    </source>
</evidence>
<comment type="caution">
    <text evidence="2">The sequence shown here is derived from an EMBL/GenBank/DDBJ whole genome shotgun (WGS) entry which is preliminary data.</text>
</comment>
<dbReference type="Pfam" id="PF01965">
    <property type="entry name" value="DJ-1_PfpI"/>
    <property type="match status" value="1"/>
</dbReference>
<reference evidence="2" key="1">
    <citation type="submission" date="2017-05" db="EMBL/GenBank/DDBJ databases">
        <authorList>
            <person name="Varghese N."/>
            <person name="Submissions S."/>
        </authorList>
    </citation>
    <scope>NUCLEOTIDE SEQUENCE</scope>
    <source>
        <strain evidence="2">Su22</strain>
    </source>
</reference>
<dbReference type="SUPFAM" id="SSF52317">
    <property type="entry name" value="Class I glutamine amidotransferase-like"/>
    <property type="match status" value="1"/>
</dbReference>
<evidence type="ECO:0000313" key="3">
    <source>
        <dbReference type="Proteomes" id="UP001158066"/>
    </source>
</evidence>
<dbReference type="AlphaFoldDB" id="A0AA45WTR0"/>
<sequence>MTAAKKAQRAEVLRVGIYLFDKVELLDFAGPCEVFSVTSELNHFGLFQVLTVSQDGRPIQTIHGLRVVTDYSFDNHPPIDILVIPGGVGTRSEIKKEKVLQWISRVNHQAKITMSVCSGAVLLGKLGLLDGLEATTHHEVLDLLQQTAPRALVMPEKRWTDNGRVMTSGGISAGIDLSLHLVSKFYGQEVMKKTMAYMEYGDWRTT</sequence>
<dbReference type="CDD" id="cd03139">
    <property type="entry name" value="GATase1_PfpI_2"/>
    <property type="match status" value="1"/>
</dbReference>
<name>A0AA45WTR0_9CLOT</name>
<proteinExistence type="predicted"/>
<accession>A0AA45WTR0</accession>
<gene>
    <name evidence="2" type="ORF">SAMN06296020_102150</name>
</gene>
<evidence type="ECO:0000259" key="1">
    <source>
        <dbReference type="Pfam" id="PF01965"/>
    </source>
</evidence>
<dbReference type="EMBL" id="FXUF01000002">
    <property type="protein sequence ID" value="SMP44199.1"/>
    <property type="molecule type" value="Genomic_DNA"/>
</dbReference>
<keyword evidence="3" id="KW-1185">Reference proteome</keyword>
<dbReference type="InterPro" id="IPR029062">
    <property type="entry name" value="Class_I_gatase-like"/>
</dbReference>
<dbReference type="InterPro" id="IPR052158">
    <property type="entry name" value="INH-QAR"/>
</dbReference>
<dbReference type="PANTHER" id="PTHR43130:SF14">
    <property type="entry name" value="DJ-1_PFPI DOMAIN-CONTAINING PROTEIN"/>
    <property type="match status" value="1"/>
</dbReference>
<dbReference type="InterPro" id="IPR002818">
    <property type="entry name" value="DJ-1/PfpI"/>
</dbReference>
<protein>
    <submittedName>
        <fullName evidence="2">DJ-1/PfpI family protein</fullName>
    </submittedName>
</protein>
<dbReference type="PANTHER" id="PTHR43130">
    <property type="entry name" value="ARAC-FAMILY TRANSCRIPTIONAL REGULATOR"/>
    <property type="match status" value="1"/>
</dbReference>
<organism evidence="2 3">
    <name type="scientific">Anoxynatronum buryatiense</name>
    <dbReference type="NCBI Taxonomy" id="489973"/>
    <lineage>
        <taxon>Bacteria</taxon>
        <taxon>Bacillati</taxon>
        <taxon>Bacillota</taxon>
        <taxon>Clostridia</taxon>
        <taxon>Eubacteriales</taxon>
        <taxon>Clostridiaceae</taxon>
        <taxon>Anoxynatronum</taxon>
    </lineage>
</organism>
<feature type="domain" description="DJ-1/PfpI" evidence="1">
    <location>
        <begin position="14"/>
        <end position="183"/>
    </location>
</feature>
<dbReference type="Proteomes" id="UP001158066">
    <property type="component" value="Unassembled WGS sequence"/>
</dbReference>